<feature type="transmembrane region" description="Helical" evidence="8">
    <location>
        <begin position="174"/>
        <end position="200"/>
    </location>
</feature>
<feature type="domain" description="Glycosyltransferase RgtA/B/C/D-like" evidence="9">
    <location>
        <begin position="73"/>
        <end position="232"/>
    </location>
</feature>
<feature type="transmembrane region" description="Helical" evidence="8">
    <location>
        <begin position="212"/>
        <end position="232"/>
    </location>
</feature>
<keyword evidence="3" id="KW-0328">Glycosyltransferase</keyword>
<reference evidence="10" key="1">
    <citation type="journal article" date="2020" name="mSystems">
        <title>Genome- and Community-Level Interaction Insights into Carbon Utilization and Element Cycling Functions of Hydrothermarchaeota in Hydrothermal Sediment.</title>
        <authorList>
            <person name="Zhou Z."/>
            <person name="Liu Y."/>
            <person name="Xu W."/>
            <person name="Pan J."/>
            <person name="Luo Z.H."/>
            <person name="Li M."/>
        </authorList>
    </citation>
    <scope>NUCLEOTIDE SEQUENCE [LARGE SCALE GENOMIC DNA]</scope>
    <source>
        <strain evidence="10">SpSt-573</strain>
    </source>
</reference>
<dbReference type="Pfam" id="PF13231">
    <property type="entry name" value="PMT_2"/>
    <property type="match status" value="1"/>
</dbReference>
<keyword evidence="7 8" id="KW-0472">Membrane</keyword>
<feature type="transmembrane region" description="Helical" evidence="8">
    <location>
        <begin position="92"/>
        <end position="112"/>
    </location>
</feature>
<dbReference type="PANTHER" id="PTHR33908:SF3">
    <property type="entry name" value="UNDECAPRENYL PHOSPHATE-ALPHA-4-AMINO-4-DEOXY-L-ARABINOSE ARABINOSYL TRANSFERASE"/>
    <property type="match status" value="1"/>
</dbReference>
<proteinExistence type="predicted"/>
<feature type="transmembrane region" description="Helical" evidence="8">
    <location>
        <begin position="328"/>
        <end position="347"/>
    </location>
</feature>
<name>A0A7C4KFS6_9CHLR</name>
<evidence type="ECO:0000256" key="4">
    <source>
        <dbReference type="ARBA" id="ARBA00022679"/>
    </source>
</evidence>
<evidence type="ECO:0000256" key="2">
    <source>
        <dbReference type="ARBA" id="ARBA00022475"/>
    </source>
</evidence>
<comment type="subcellular location">
    <subcellularLocation>
        <location evidence="1">Cell membrane</location>
        <topology evidence="1">Multi-pass membrane protein</topology>
    </subcellularLocation>
</comment>
<dbReference type="PANTHER" id="PTHR33908">
    <property type="entry name" value="MANNOSYLTRANSFERASE YKCB-RELATED"/>
    <property type="match status" value="1"/>
</dbReference>
<keyword evidence="2" id="KW-1003">Cell membrane</keyword>
<dbReference type="GO" id="GO:0010041">
    <property type="term" value="P:response to iron(III) ion"/>
    <property type="evidence" value="ECO:0007669"/>
    <property type="project" value="TreeGrafter"/>
</dbReference>
<keyword evidence="4" id="KW-0808">Transferase</keyword>
<feature type="transmembrane region" description="Helical" evidence="8">
    <location>
        <begin position="354"/>
        <end position="376"/>
    </location>
</feature>
<dbReference type="GO" id="GO:0005886">
    <property type="term" value="C:plasma membrane"/>
    <property type="evidence" value="ECO:0007669"/>
    <property type="project" value="UniProtKB-SubCell"/>
</dbReference>
<organism evidence="10">
    <name type="scientific">Anaerolinea thermolimosa</name>
    <dbReference type="NCBI Taxonomy" id="229919"/>
    <lineage>
        <taxon>Bacteria</taxon>
        <taxon>Bacillati</taxon>
        <taxon>Chloroflexota</taxon>
        <taxon>Anaerolineae</taxon>
        <taxon>Anaerolineales</taxon>
        <taxon>Anaerolineaceae</taxon>
        <taxon>Anaerolinea</taxon>
    </lineage>
</organism>
<evidence type="ECO:0000256" key="3">
    <source>
        <dbReference type="ARBA" id="ARBA00022676"/>
    </source>
</evidence>
<feature type="transmembrane region" description="Helical" evidence="8">
    <location>
        <begin position="143"/>
        <end position="162"/>
    </location>
</feature>
<evidence type="ECO:0000256" key="6">
    <source>
        <dbReference type="ARBA" id="ARBA00022989"/>
    </source>
</evidence>
<dbReference type="InterPro" id="IPR050297">
    <property type="entry name" value="LipidA_mod_glycosyltrf_83"/>
</dbReference>
<accession>A0A7C4KFS6</accession>
<evidence type="ECO:0000256" key="5">
    <source>
        <dbReference type="ARBA" id="ARBA00022692"/>
    </source>
</evidence>
<dbReference type="InterPro" id="IPR038731">
    <property type="entry name" value="RgtA/B/C-like"/>
</dbReference>
<feature type="transmembrane region" description="Helical" evidence="8">
    <location>
        <begin position="271"/>
        <end position="291"/>
    </location>
</feature>
<keyword evidence="6 8" id="KW-1133">Transmembrane helix</keyword>
<sequence>MAGANRYMSPIRPFHSQPWSKWIPLTVILMGGFVIRLINIQHRGIQYDDAFSVFLAQRSLGEIIRGTAADTMPPLYYFLLHFWLKLGQSVGFLRILSVILSLGGVAMVYFWIAEMTNPKSAFWAALLMAISPFQYYHAQDLRNYALLLCAQLGYLFFFYRILRGEKLSHQNKAISWVGLVLCGVVAMYTHNVAVVGLVLPDFYLILKRKWKTLIILCLAQSAIALAALPWLLYVPGQVAKIQAAWWQGRPGLVEWVQIPVMWVTGLPLQGTWLALGVFLGLETLALVSFVWARNRTREDGIDFLAFICGGLPLVLFIVSYLLKPIFIPRAFIVAHGAFLGLSGWAIAHQWEQGVGKLILGGFLFGAVIGLPTQAFFDQFPRSPFQQAAVDLSAEIGSGDVVVHDNKLSYFPFRFYAPSLPQEFIGDIPGSGNDTFSPGSQAAMGIFPKPDLESAIGNSRKVYFVVFTQTIREYQDLGEAEHPSLLWLRGQFRQVTHRFYNDLEVYAFEKP</sequence>
<dbReference type="AlphaFoldDB" id="A0A7C4KFS6"/>
<dbReference type="EMBL" id="DSYK01000085">
    <property type="protein sequence ID" value="HGS20552.1"/>
    <property type="molecule type" value="Genomic_DNA"/>
</dbReference>
<evidence type="ECO:0000259" key="9">
    <source>
        <dbReference type="Pfam" id="PF13231"/>
    </source>
</evidence>
<keyword evidence="5 8" id="KW-0812">Transmembrane</keyword>
<dbReference type="GO" id="GO:0009103">
    <property type="term" value="P:lipopolysaccharide biosynthetic process"/>
    <property type="evidence" value="ECO:0007669"/>
    <property type="project" value="UniProtKB-ARBA"/>
</dbReference>
<protein>
    <recommendedName>
        <fullName evidence="9">Glycosyltransferase RgtA/B/C/D-like domain-containing protein</fullName>
    </recommendedName>
</protein>
<evidence type="ECO:0000256" key="7">
    <source>
        <dbReference type="ARBA" id="ARBA00023136"/>
    </source>
</evidence>
<gene>
    <name evidence="10" type="ORF">ENT37_01640</name>
</gene>
<comment type="caution">
    <text evidence="10">The sequence shown here is derived from an EMBL/GenBank/DDBJ whole genome shotgun (WGS) entry which is preliminary data.</text>
</comment>
<dbReference type="GO" id="GO:0016763">
    <property type="term" value="F:pentosyltransferase activity"/>
    <property type="evidence" value="ECO:0007669"/>
    <property type="project" value="TreeGrafter"/>
</dbReference>
<evidence type="ECO:0000256" key="8">
    <source>
        <dbReference type="SAM" id="Phobius"/>
    </source>
</evidence>
<feature type="transmembrane region" description="Helical" evidence="8">
    <location>
        <begin position="20"/>
        <end position="38"/>
    </location>
</feature>
<evidence type="ECO:0000256" key="1">
    <source>
        <dbReference type="ARBA" id="ARBA00004651"/>
    </source>
</evidence>
<evidence type="ECO:0000313" key="10">
    <source>
        <dbReference type="EMBL" id="HGS20552.1"/>
    </source>
</evidence>
<feature type="transmembrane region" description="Helical" evidence="8">
    <location>
        <begin position="303"/>
        <end position="322"/>
    </location>
</feature>